<dbReference type="STRING" id="1121301.SAMN02745912_03747"/>
<keyword evidence="3" id="KW-1185">Reference proteome</keyword>
<evidence type="ECO:0008006" key="4">
    <source>
        <dbReference type="Google" id="ProtNLM"/>
    </source>
</evidence>
<evidence type="ECO:0000313" key="2">
    <source>
        <dbReference type="EMBL" id="SHK58666.1"/>
    </source>
</evidence>
<sequence length="158" mass="18427">EKLKAAFVRVANKVIKDSDGLIKKMMGNIEKVLIKNKEDEEIKAIDSRLAEIREQITNLIRLNSRSSIDSDIYDEEYNRLVLEMENLRSKRLAYTKTEMECKNNYSRVREIEKILNEYGLINSFDEELFRVLVEKIRVVSLVEVEFVLKTGVVVGEII</sequence>
<protein>
    <recommendedName>
        <fullName evidence="4">Recombinase family protein</fullName>
    </recommendedName>
</protein>
<evidence type="ECO:0000256" key="1">
    <source>
        <dbReference type="SAM" id="Coils"/>
    </source>
</evidence>
<dbReference type="RefSeq" id="WP_330390550.1">
    <property type="nucleotide sequence ID" value="NZ_FRAG01000100.1"/>
</dbReference>
<organism evidence="2 3">
    <name type="scientific">Paramaledivibacter caminithermalis (strain DSM 15212 / CIP 107654 / DViRD3)</name>
    <name type="common">Clostridium caminithermale</name>
    <dbReference type="NCBI Taxonomy" id="1121301"/>
    <lineage>
        <taxon>Bacteria</taxon>
        <taxon>Bacillati</taxon>
        <taxon>Bacillota</taxon>
        <taxon>Clostridia</taxon>
        <taxon>Peptostreptococcales</taxon>
        <taxon>Caminicellaceae</taxon>
        <taxon>Paramaledivibacter</taxon>
    </lineage>
</organism>
<name>A0A1M6TP17_PARC5</name>
<feature type="non-terminal residue" evidence="2">
    <location>
        <position position="1"/>
    </location>
</feature>
<dbReference type="EMBL" id="FRAG01000100">
    <property type="protein sequence ID" value="SHK58666.1"/>
    <property type="molecule type" value="Genomic_DNA"/>
</dbReference>
<gene>
    <name evidence="2" type="ORF">SAMN02745912_03747</name>
</gene>
<feature type="coiled-coil region" evidence="1">
    <location>
        <begin position="35"/>
        <end position="90"/>
    </location>
</feature>
<reference evidence="2 3" key="1">
    <citation type="submission" date="2016-11" db="EMBL/GenBank/DDBJ databases">
        <authorList>
            <person name="Jaros S."/>
            <person name="Januszkiewicz K."/>
            <person name="Wedrychowicz H."/>
        </authorList>
    </citation>
    <scope>NUCLEOTIDE SEQUENCE [LARGE SCALE GENOMIC DNA]</scope>
    <source>
        <strain evidence="2 3">DSM 15212</strain>
    </source>
</reference>
<dbReference type="AlphaFoldDB" id="A0A1M6TP17"/>
<keyword evidence="1" id="KW-0175">Coiled coil</keyword>
<evidence type="ECO:0000313" key="3">
    <source>
        <dbReference type="Proteomes" id="UP000184465"/>
    </source>
</evidence>
<proteinExistence type="predicted"/>
<accession>A0A1M6TP17</accession>
<dbReference type="Proteomes" id="UP000184465">
    <property type="component" value="Unassembled WGS sequence"/>
</dbReference>